<dbReference type="EMBL" id="LR746496">
    <property type="protein sequence ID" value="CAA7600441.1"/>
    <property type="molecule type" value="Genomic_DNA"/>
</dbReference>
<dbReference type="AlphaFoldDB" id="A0A8S0WWQ1"/>
<evidence type="ECO:0000313" key="6">
    <source>
        <dbReference type="Proteomes" id="UP001071230"/>
    </source>
</evidence>
<dbReference type="EMBL" id="CDGJ01000032">
    <property type="protein sequence ID" value="CEJ06575.1"/>
    <property type="molecule type" value="Genomic_DNA"/>
</dbReference>
<dbReference type="PANTHER" id="PTHR37478:SF2">
    <property type="entry name" value="UPF0251 PROTEIN TK0562"/>
    <property type="match status" value="1"/>
</dbReference>
<keyword evidence="6" id="KW-1185">Reference proteome</keyword>
<dbReference type="KEGG" id="aacx:DEACI_1094"/>
<dbReference type="HAMAP" id="MF_00674">
    <property type="entry name" value="UPF0251"/>
    <property type="match status" value="1"/>
</dbReference>
<sequence length="204" mass="22093">MPRPQKQRWVAGRPCATHFKPQGVPWCELDEVVLTIEEFEAIRLKDAEGFEQEECARQMRISRPTFVRIIQSAHKKVALALTEGKGLRIEGGHHKFYGEKGLCRKNGACRHERPGGGERGATEADRAVPVNEVALDPGAGPAPQADLDAKVDPRTVGDSGVRTDGRAKAEPAAKTRESSEMDGTKSSPAGTRETAGSRNDLGKS</sequence>
<evidence type="ECO:0000256" key="3">
    <source>
        <dbReference type="SAM" id="MobiDB-lite"/>
    </source>
</evidence>
<evidence type="ECO:0000256" key="1">
    <source>
        <dbReference type="ARBA" id="ARBA00009350"/>
    </source>
</evidence>
<dbReference type="PANTHER" id="PTHR37478">
    <property type="match status" value="1"/>
</dbReference>
<dbReference type="Proteomes" id="UP001071230">
    <property type="component" value="Unassembled WGS sequence"/>
</dbReference>
<evidence type="ECO:0000313" key="5">
    <source>
        <dbReference type="EMBL" id="CEJ06575.1"/>
    </source>
</evidence>
<dbReference type="RefSeq" id="WP_240984117.1">
    <property type="nucleotide sequence ID" value="NZ_CDGJ01000032.1"/>
</dbReference>
<evidence type="ECO:0000313" key="4">
    <source>
        <dbReference type="EMBL" id="CAA7600441.1"/>
    </source>
</evidence>
<dbReference type="Pfam" id="PF02001">
    <property type="entry name" value="DUF134"/>
    <property type="match status" value="1"/>
</dbReference>
<reference evidence="5" key="1">
    <citation type="submission" date="2014-11" db="EMBL/GenBank/DDBJ databases">
        <authorList>
            <person name="Hornung B.V."/>
        </authorList>
    </citation>
    <scope>NUCLEOTIDE SEQUENCE</scope>
    <source>
        <strain evidence="5">INE</strain>
    </source>
</reference>
<feature type="region of interest" description="Disordered" evidence="3">
    <location>
        <begin position="133"/>
        <end position="204"/>
    </location>
</feature>
<accession>A0A8S0WWQ1</accession>
<name>A0A8S0WWQ1_9FIRM</name>
<evidence type="ECO:0000256" key="2">
    <source>
        <dbReference type="HAMAP-Rule" id="MF_00674"/>
    </source>
</evidence>
<gene>
    <name evidence="5" type="ORF">DEACI_1024</name>
    <name evidence="4" type="ORF">DEACI_1094</name>
</gene>
<dbReference type="InterPro" id="IPR002852">
    <property type="entry name" value="UPF0251"/>
</dbReference>
<protein>
    <recommendedName>
        <fullName evidence="2">UPF0251 protein DEACI_1024</fullName>
    </recommendedName>
</protein>
<dbReference type="Proteomes" id="UP000836597">
    <property type="component" value="Chromosome"/>
</dbReference>
<comment type="similarity">
    <text evidence="1 2">Belongs to the UPF0251 family.</text>
</comment>
<organism evidence="4">
    <name type="scientific">Acididesulfobacillus acetoxydans</name>
    <dbReference type="NCBI Taxonomy" id="1561005"/>
    <lineage>
        <taxon>Bacteria</taxon>
        <taxon>Bacillati</taxon>
        <taxon>Bacillota</taxon>
        <taxon>Clostridia</taxon>
        <taxon>Eubacteriales</taxon>
        <taxon>Peptococcaceae</taxon>
        <taxon>Acididesulfobacillus</taxon>
    </lineage>
</organism>
<feature type="compositionally biased region" description="Basic and acidic residues" evidence="3">
    <location>
        <begin position="147"/>
        <end position="183"/>
    </location>
</feature>
<feature type="compositionally biased region" description="Polar residues" evidence="3">
    <location>
        <begin position="184"/>
        <end position="197"/>
    </location>
</feature>
<reference evidence="4" key="2">
    <citation type="submission" date="2020-01" db="EMBL/GenBank/DDBJ databases">
        <authorList>
            <person name="Hornung B."/>
        </authorList>
    </citation>
    <scope>NUCLEOTIDE SEQUENCE</scope>
    <source>
        <strain evidence="4">PacBioINE</strain>
    </source>
</reference>
<proteinExistence type="inferred from homology"/>